<dbReference type="Pfam" id="PF20142">
    <property type="entry name" value="Scaffold"/>
    <property type="match status" value="1"/>
</dbReference>
<evidence type="ECO:0000259" key="9">
    <source>
        <dbReference type="PROSITE" id="PS52029"/>
    </source>
</evidence>
<keyword evidence="5 7" id="KW-0573">Peptidoglycan synthesis</keyword>
<dbReference type="GO" id="GO:0016740">
    <property type="term" value="F:transferase activity"/>
    <property type="evidence" value="ECO:0007669"/>
    <property type="project" value="UniProtKB-KW"/>
</dbReference>
<dbReference type="eggNOG" id="COG2989">
    <property type="taxonomic scope" value="Bacteria"/>
</dbReference>
<dbReference type="GO" id="GO:0004180">
    <property type="term" value="F:carboxypeptidase activity"/>
    <property type="evidence" value="ECO:0007669"/>
    <property type="project" value="UniProtKB-ARBA"/>
</dbReference>
<keyword evidence="3" id="KW-0808">Transferase</keyword>
<organism evidence="10 11">
    <name type="scientific">Roseivivax isoporae LMG 25204</name>
    <dbReference type="NCBI Taxonomy" id="1449351"/>
    <lineage>
        <taxon>Bacteria</taxon>
        <taxon>Pseudomonadati</taxon>
        <taxon>Pseudomonadota</taxon>
        <taxon>Alphaproteobacteria</taxon>
        <taxon>Rhodobacterales</taxon>
        <taxon>Roseobacteraceae</taxon>
        <taxon>Roseivivax</taxon>
    </lineage>
</organism>
<dbReference type="AlphaFoldDB" id="X7FAK7"/>
<feature type="active site" description="Proton donor/acceptor" evidence="7">
    <location>
        <position position="428"/>
    </location>
</feature>
<dbReference type="InterPro" id="IPR038063">
    <property type="entry name" value="Transpep_catalytic_dom"/>
</dbReference>
<dbReference type="InterPro" id="IPR002477">
    <property type="entry name" value="Peptidoglycan-bd-like"/>
</dbReference>
<feature type="active site" description="Nucleophile" evidence="7">
    <location>
        <position position="447"/>
    </location>
</feature>
<feature type="signal peptide" evidence="8">
    <location>
        <begin position="1"/>
        <end position="31"/>
    </location>
</feature>
<dbReference type="PANTHER" id="PTHR41533:SF2">
    <property type="entry name" value="BLR7131 PROTEIN"/>
    <property type="match status" value="1"/>
</dbReference>
<dbReference type="GO" id="GO:0008360">
    <property type="term" value="P:regulation of cell shape"/>
    <property type="evidence" value="ECO:0007669"/>
    <property type="project" value="UniProtKB-UniRule"/>
</dbReference>
<evidence type="ECO:0000256" key="3">
    <source>
        <dbReference type="ARBA" id="ARBA00022679"/>
    </source>
</evidence>
<dbReference type="Pfam" id="PF03734">
    <property type="entry name" value="YkuD"/>
    <property type="match status" value="1"/>
</dbReference>
<comment type="caution">
    <text evidence="10">The sequence shown here is derived from an EMBL/GenBank/DDBJ whole genome shotgun (WGS) entry which is preliminary data.</text>
</comment>
<dbReference type="SUPFAM" id="SSF141523">
    <property type="entry name" value="L,D-transpeptidase catalytic domain-like"/>
    <property type="match status" value="1"/>
</dbReference>
<evidence type="ECO:0000256" key="6">
    <source>
        <dbReference type="ARBA" id="ARBA00023316"/>
    </source>
</evidence>
<dbReference type="InterPro" id="IPR036366">
    <property type="entry name" value="PGBDSf"/>
</dbReference>
<evidence type="ECO:0000256" key="4">
    <source>
        <dbReference type="ARBA" id="ARBA00022960"/>
    </source>
</evidence>
<evidence type="ECO:0000256" key="8">
    <source>
        <dbReference type="SAM" id="SignalP"/>
    </source>
</evidence>
<dbReference type="PATRIC" id="fig|1449351.3.peg.1343"/>
<dbReference type="InterPro" id="IPR005490">
    <property type="entry name" value="LD_TPept_cat_dom"/>
</dbReference>
<dbReference type="GO" id="GO:0009252">
    <property type="term" value="P:peptidoglycan biosynthetic process"/>
    <property type="evidence" value="ECO:0007669"/>
    <property type="project" value="UniProtKB-UniPathway"/>
</dbReference>
<dbReference type="OrthoDB" id="9778545at2"/>
<accession>X7FAK7</accession>
<dbReference type="EMBL" id="JAME01000007">
    <property type="protein sequence ID" value="ETX29835.1"/>
    <property type="molecule type" value="Genomic_DNA"/>
</dbReference>
<keyword evidence="6 7" id="KW-0961">Cell wall biogenesis/degradation</keyword>
<gene>
    <name evidence="10" type="ORF">RISW2_21535</name>
</gene>
<comment type="pathway">
    <text evidence="1 7">Cell wall biogenesis; peptidoglycan biosynthesis.</text>
</comment>
<dbReference type="InterPro" id="IPR036365">
    <property type="entry name" value="PGBD-like_sf"/>
</dbReference>
<evidence type="ECO:0000256" key="2">
    <source>
        <dbReference type="ARBA" id="ARBA00005992"/>
    </source>
</evidence>
<feature type="chain" id="PRO_5004980260" evidence="8">
    <location>
        <begin position="32"/>
        <end position="536"/>
    </location>
</feature>
<evidence type="ECO:0000313" key="10">
    <source>
        <dbReference type="EMBL" id="ETX29835.1"/>
    </source>
</evidence>
<dbReference type="PANTHER" id="PTHR41533">
    <property type="entry name" value="L,D-TRANSPEPTIDASE HI_1667-RELATED"/>
    <property type="match status" value="1"/>
</dbReference>
<dbReference type="InterPro" id="IPR045380">
    <property type="entry name" value="LD_TPept_scaffold_dom"/>
</dbReference>
<sequence length="536" mass="59051">MGSGVRARRWLNGIVVATFLAGGVPASMAQAQTGQVTAFRVAVAESVAEHDEIATFYRARNFEPLWTGAGPEHLARREALLEAIGTARTHGLPAGRYDIPKLIAGMRAARSDQARGALDVELSRVFVQFAHDLESGVLTPGRVLGDIKREPVRRHAAELLSALETGAPRAVLRGLAPRTQEYARLMRAKMELERALARGGWGAEVGGGTLSPGDSGERVVALRNRLIAMGYLERTARATYDDRVGTAVRLFQADHGLEADGVAGQSTLDALNVSAEARLQSVVVAMERERWLSSAGDMGARHIKVNLTEFSARIYDDEKVTFETRAVIGATSPDRRTPEFSDEMDHMVINPSWYVPRSIIRNEYLPQLQRNPYAVSHLQIIDSRGRVVNRARGFGSNFPYSMRQPPGPNNALGKVKFMFPNKYNIYLHDTPAKHLFAHDVRAYSHGCIRLNEPFEFAYTLLAAQEADPEGFFHARLRTGAEARVNLETPVPVHLIYRTAYTQAKGNVQYRADIYGRDGRIWAALEDAGVVLGVGES</sequence>
<name>X7FAK7_9RHOB</name>
<protein>
    <submittedName>
        <fullName evidence="10">Peptidoglycan-binding protein</fullName>
    </submittedName>
</protein>
<evidence type="ECO:0000256" key="1">
    <source>
        <dbReference type="ARBA" id="ARBA00004752"/>
    </source>
</evidence>
<dbReference type="PROSITE" id="PS52029">
    <property type="entry name" value="LD_TPASE"/>
    <property type="match status" value="1"/>
</dbReference>
<feature type="domain" description="L,D-TPase catalytic" evidence="9">
    <location>
        <begin position="301"/>
        <end position="472"/>
    </location>
</feature>
<dbReference type="CDD" id="cd16913">
    <property type="entry name" value="YkuD_like"/>
    <property type="match status" value="1"/>
</dbReference>
<evidence type="ECO:0000313" key="11">
    <source>
        <dbReference type="Proteomes" id="UP000023430"/>
    </source>
</evidence>
<keyword evidence="8" id="KW-0732">Signal</keyword>
<dbReference type="Pfam" id="PF01471">
    <property type="entry name" value="PG_binding_1"/>
    <property type="match status" value="1"/>
</dbReference>
<evidence type="ECO:0000256" key="7">
    <source>
        <dbReference type="PROSITE-ProRule" id="PRU01373"/>
    </source>
</evidence>
<reference evidence="10 11" key="1">
    <citation type="submission" date="2014-01" db="EMBL/GenBank/DDBJ databases">
        <title>Roseivivax isoporae LMG 25204 Genome Sequencing.</title>
        <authorList>
            <person name="Lai Q."/>
            <person name="Li G."/>
            <person name="Shao Z."/>
        </authorList>
    </citation>
    <scope>NUCLEOTIDE SEQUENCE [LARGE SCALE GENOMIC DNA]</scope>
    <source>
        <strain evidence="10 11">LMG 25204</strain>
    </source>
</reference>
<dbReference type="Gene3D" id="1.10.101.10">
    <property type="entry name" value="PGBD-like superfamily/PGBD"/>
    <property type="match status" value="1"/>
</dbReference>
<dbReference type="InterPro" id="IPR052905">
    <property type="entry name" value="LD-transpeptidase_YkuD-like"/>
</dbReference>
<keyword evidence="11" id="KW-1185">Reference proteome</keyword>
<dbReference type="Gene3D" id="2.40.440.10">
    <property type="entry name" value="L,D-transpeptidase catalytic domain-like"/>
    <property type="match status" value="1"/>
</dbReference>
<comment type="similarity">
    <text evidence="2">Belongs to the YkuD family.</text>
</comment>
<dbReference type="GO" id="GO:0071555">
    <property type="term" value="P:cell wall organization"/>
    <property type="evidence" value="ECO:0007669"/>
    <property type="project" value="UniProtKB-UniRule"/>
</dbReference>
<dbReference type="STRING" id="1449351.RISW2_21535"/>
<keyword evidence="4 7" id="KW-0133">Cell shape</keyword>
<evidence type="ECO:0000256" key="5">
    <source>
        <dbReference type="ARBA" id="ARBA00022984"/>
    </source>
</evidence>
<proteinExistence type="inferred from homology"/>
<dbReference type="SUPFAM" id="SSF47090">
    <property type="entry name" value="PGBD-like"/>
    <property type="match status" value="1"/>
</dbReference>
<dbReference type="Proteomes" id="UP000023430">
    <property type="component" value="Unassembled WGS sequence"/>
</dbReference>
<dbReference type="RefSeq" id="WP_051491830.1">
    <property type="nucleotide sequence ID" value="NZ_JAME01000007.1"/>
</dbReference>
<dbReference type="UniPathway" id="UPA00219"/>